<comment type="caution">
    <text evidence="7">The sequence shown here is derived from an EMBL/GenBank/DDBJ whole genome shotgun (WGS) entry which is preliminary data.</text>
</comment>
<dbReference type="EMBL" id="QFPJ01000064">
    <property type="protein sequence ID" value="PZQ20377.1"/>
    <property type="molecule type" value="Genomic_DNA"/>
</dbReference>
<evidence type="ECO:0000313" key="7">
    <source>
        <dbReference type="EMBL" id="PZQ20377.1"/>
    </source>
</evidence>
<dbReference type="AlphaFoldDB" id="A0A2W5MKC7"/>
<sequence>MGRWPIGASANRSQIQDGAVRMFALSGAQGALIAEGVVDSITDASTSRLDEQVRAWFGGADRADALLVGAIAFDRTVSPILYRPARVVRGDAAMLDRYFAPTRRAPAARAEVFADPSPGDYAKMVGEALGRIDRGLFAKVVLARGLHVDAASIDLPAVAARLAADPTVTAFLLDLPPETPEQRHALVGATPEQLVSRRGERIFSNPLAGSARRSEDAALDRAAGEKLLASDKDRREHGFVVDYIMDMLAPYCSELRAGPGPALQSTATMWHLGTRIEGRLRGGDGPGAAGLAALLHPTPAVGGVPLDAALSAISDIETHDRGFYAGAIGWTDAKGDGDWYVTLRCAEIRGNRLTLHAGAGIVAGSDPADEVAETDAKFRAMLRALDLDGAEMEQGALSWQSR</sequence>
<dbReference type="PANTHER" id="PTHR42839">
    <property type="entry name" value="ISOCHORISMATE SYNTHASE ENTC"/>
    <property type="match status" value="1"/>
</dbReference>
<dbReference type="InterPro" id="IPR005801">
    <property type="entry name" value="ADC_synthase"/>
</dbReference>
<dbReference type="Proteomes" id="UP000248597">
    <property type="component" value="Unassembled WGS sequence"/>
</dbReference>
<dbReference type="InterPro" id="IPR004561">
    <property type="entry name" value="IsoChor_synthase"/>
</dbReference>
<keyword evidence="4" id="KW-0413">Isomerase</keyword>
<dbReference type="PANTHER" id="PTHR42839:SF2">
    <property type="entry name" value="ISOCHORISMATE SYNTHASE ENTC"/>
    <property type="match status" value="1"/>
</dbReference>
<feature type="domain" description="Chorismate-utilising enzyme C-terminal" evidence="6">
    <location>
        <begin position="120"/>
        <end position="377"/>
    </location>
</feature>
<dbReference type="NCBIfam" id="TIGR00543">
    <property type="entry name" value="isochor_syn"/>
    <property type="match status" value="1"/>
</dbReference>
<organism evidence="7 8">
    <name type="scientific">Sphingopyxis macrogoltabida</name>
    <name type="common">Sphingomonas macrogoltabidus</name>
    <dbReference type="NCBI Taxonomy" id="33050"/>
    <lineage>
        <taxon>Bacteria</taxon>
        <taxon>Pseudomonadati</taxon>
        <taxon>Pseudomonadota</taxon>
        <taxon>Alphaproteobacteria</taxon>
        <taxon>Sphingomonadales</taxon>
        <taxon>Sphingomonadaceae</taxon>
        <taxon>Sphingopyxis</taxon>
    </lineage>
</organism>
<evidence type="ECO:0000313" key="8">
    <source>
        <dbReference type="Proteomes" id="UP000248597"/>
    </source>
</evidence>
<dbReference type="GO" id="GO:0008909">
    <property type="term" value="F:isochorismate synthase activity"/>
    <property type="evidence" value="ECO:0007669"/>
    <property type="project" value="UniProtKB-EC"/>
</dbReference>
<reference evidence="7 8" key="1">
    <citation type="submission" date="2017-08" db="EMBL/GenBank/DDBJ databases">
        <title>Infants hospitalized years apart are colonized by the same room-sourced microbial strains.</title>
        <authorList>
            <person name="Brooks B."/>
            <person name="Olm M.R."/>
            <person name="Firek B.A."/>
            <person name="Baker R."/>
            <person name="Thomas B.C."/>
            <person name="Morowitz M.J."/>
            <person name="Banfield J.F."/>
        </authorList>
    </citation>
    <scope>NUCLEOTIDE SEQUENCE [LARGE SCALE GENOMIC DNA]</scope>
    <source>
        <strain evidence="7">S2_005_003_R2_47</strain>
    </source>
</reference>
<dbReference type="Pfam" id="PF00425">
    <property type="entry name" value="Chorismate_bind"/>
    <property type="match status" value="1"/>
</dbReference>
<protein>
    <recommendedName>
        <fullName evidence="3">isochorismate synthase</fullName>
        <ecNumber evidence="3">5.4.4.2</ecNumber>
    </recommendedName>
    <alternativeName>
        <fullName evidence="5">Isochorismate mutase</fullName>
    </alternativeName>
</protein>
<evidence type="ECO:0000256" key="4">
    <source>
        <dbReference type="ARBA" id="ARBA00023235"/>
    </source>
</evidence>
<comment type="catalytic activity">
    <reaction evidence="1">
        <text>chorismate = isochorismate</text>
        <dbReference type="Rhea" id="RHEA:18985"/>
        <dbReference type="ChEBI" id="CHEBI:29748"/>
        <dbReference type="ChEBI" id="CHEBI:29780"/>
        <dbReference type="EC" id="5.4.4.2"/>
    </reaction>
</comment>
<name>A0A2W5MKC7_SPHMC</name>
<dbReference type="EC" id="5.4.4.2" evidence="3"/>
<accession>A0A2W5MKC7</accession>
<evidence type="ECO:0000256" key="1">
    <source>
        <dbReference type="ARBA" id="ARBA00000799"/>
    </source>
</evidence>
<comment type="similarity">
    <text evidence="2">Belongs to the isochorismate synthase family.</text>
</comment>
<gene>
    <name evidence="7" type="ORF">DI569_15740</name>
</gene>
<dbReference type="GO" id="GO:0009697">
    <property type="term" value="P:salicylic acid biosynthetic process"/>
    <property type="evidence" value="ECO:0007669"/>
    <property type="project" value="TreeGrafter"/>
</dbReference>
<evidence type="ECO:0000256" key="2">
    <source>
        <dbReference type="ARBA" id="ARBA00005297"/>
    </source>
</evidence>
<evidence type="ECO:0000256" key="3">
    <source>
        <dbReference type="ARBA" id="ARBA00012824"/>
    </source>
</evidence>
<proteinExistence type="inferred from homology"/>
<dbReference type="SUPFAM" id="SSF56322">
    <property type="entry name" value="ADC synthase"/>
    <property type="match status" value="1"/>
</dbReference>
<evidence type="ECO:0000259" key="6">
    <source>
        <dbReference type="Pfam" id="PF00425"/>
    </source>
</evidence>
<dbReference type="InterPro" id="IPR015890">
    <property type="entry name" value="Chorismate_C"/>
</dbReference>
<evidence type="ECO:0000256" key="5">
    <source>
        <dbReference type="ARBA" id="ARBA00041564"/>
    </source>
</evidence>
<dbReference type="Gene3D" id="3.60.120.10">
    <property type="entry name" value="Anthranilate synthase"/>
    <property type="match status" value="1"/>
</dbReference>